<feature type="short sequence motif" description="'KMSKS' region" evidence="7">
    <location>
        <begin position="217"/>
        <end position="221"/>
    </location>
</feature>
<evidence type="ECO:0000259" key="8">
    <source>
        <dbReference type="Pfam" id="PF00749"/>
    </source>
</evidence>
<evidence type="ECO:0000256" key="5">
    <source>
        <dbReference type="ARBA" id="ARBA00022917"/>
    </source>
</evidence>
<feature type="domain" description="Glutamyl/glutaminyl-tRNA synthetase class Ib catalytic" evidence="8">
    <location>
        <begin position="2"/>
        <end position="113"/>
    </location>
</feature>
<comment type="similarity">
    <text evidence="1 7">Belongs to the class-I aminoacyl-tRNA synthetase family. Glutamate--tRNA ligase type 1 subfamily.</text>
</comment>
<dbReference type="InterPro" id="IPR014729">
    <property type="entry name" value="Rossmann-like_a/b/a_fold"/>
</dbReference>
<dbReference type="PANTHER" id="PTHR43311:SF2">
    <property type="entry name" value="GLUTAMATE--TRNA LIGASE, MITOCHONDRIAL-RELATED"/>
    <property type="match status" value="1"/>
</dbReference>
<dbReference type="PROSITE" id="PS00178">
    <property type="entry name" value="AA_TRNA_LIGASE_I"/>
    <property type="match status" value="1"/>
</dbReference>
<dbReference type="InterPro" id="IPR045462">
    <property type="entry name" value="aa-tRNA-synth_I_cd-bd"/>
</dbReference>
<evidence type="ECO:0000256" key="4">
    <source>
        <dbReference type="ARBA" id="ARBA00022840"/>
    </source>
</evidence>
<dbReference type="PANTHER" id="PTHR43311">
    <property type="entry name" value="GLUTAMATE--TRNA LIGASE"/>
    <property type="match status" value="1"/>
</dbReference>
<dbReference type="AlphaFoldDB" id="B9XJ13"/>
<dbReference type="InterPro" id="IPR020058">
    <property type="entry name" value="Glu/Gln-tRNA-synth_Ib_cat-dom"/>
</dbReference>
<dbReference type="Gene3D" id="3.40.50.620">
    <property type="entry name" value="HUPs"/>
    <property type="match status" value="2"/>
</dbReference>
<dbReference type="GO" id="GO:0000049">
    <property type="term" value="F:tRNA binding"/>
    <property type="evidence" value="ECO:0007669"/>
    <property type="project" value="InterPro"/>
</dbReference>
<dbReference type="OrthoDB" id="9807503at2"/>
<evidence type="ECO:0000256" key="2">
    <source>
        <dbReference type="ARBA" id="ARBA00022598"/>
    </source>
</evidence>
<dbReference type="GO" id="GO:0004818">
    <property type="term" value="F:glutamate-tRNA ligase activity"/>
    <property type="evidence" value="ECO:0007669"/>
    <property type="project" value="UniProtKB-UniRule"/>
</dbReference>
<feature type="domain" description="Aminoacyl-tRNA synthetase class I anticodon-binding" evidence="9">
    <location>
        <begin position="300"/>
        <end position="444"/>
    </location>
</feature>
<dbReference type="CDD" id="cd00808">
    <property type="entry name" value="GluRS_core"/>
    <property type="match status" value="1"/>
</dbReference>
<comment type="caution">
    <text evidence="10">The sequence shown here is derived from an EMBL/GenBank/DDBJ whole genome shotgun (WGS) entry which is preliminary data.</text>
</comment>
<dbReference type="GO" id="GO:0005829">
    <property type="term" value="C:cytosol"/>
    <property type="evidence" value="ECO:0007669"/>
    <property type="project" value="TreeGrafter"/>
</dbReference>
<dbReference type="EC" id="6.1.1.17" evidence="7"/>
<reference evidence="10 11" key="1">
    <citation type="journal article" date="2011" name="J. Bacteriol.">
        <title>Genome sequence of 'Pedosphaera parvula' Ellin514, an aerobic Verrucomicrobial isolate from pasture soil.</title>
        <authorList>
            <person name="Kant R."/>
            <person name="van Passel M.W."/>
            <person name="Sangwan P."/>
            <person name="Palva A."/>
            <person name="Lucas S."/>
            <person name="Copeland A."/>
            <person name="Lapidus A."/>
            <person name="Glavina Del Rio T."/>
            <person name="Dalin E."/>
            <person name="Tice H."/>
            <person name="Bruce D."/>
            <person name="Goodwin L."/>
            <person name="Pitluck S."/>
            <person name="Chertkov O."/>
            <person name="Larimer F.W."/>
            <person name="Land M.L."/>
            <person name="Hauser L."/>
            <person name="Brettin T.S."/>
            <person name="Detter J.C."/>
            <person name="Han S."/>
            <person name="de Vos W.M."/>
            <person name="Janssen P.H."/>
            <person name="Smidt H."/>
        </authorList>
    </citation>
    <scope>NUCLEOTIDE SEQUENCE [LARGE SCALE GENOMIC DNA]</scope>
    <source>
        <strain evidence="10 11">Ellin514</strain>
    </source>
</reference>
<keyword evidence="6 7" id="KW-0030">Aminoacyl-tRNA synthetase</keyword>
<proteinExistence type="inferred from homology"/>
<evidence type="ECO:0000256" key="1">
    <source>
        <dbReference type="ARBA" id="ARBA00007894"/>
    </source>
</evidence>
<protein>
    <recommendedName>
        <fullName evidence="7">Glutamate--tRNA ligase</fullName>
        <ecNumber evidence="7">6.1.1.17</ecNumber>
    </recommendedName>
    <alternativeName>
        <fullName evidence="7">Glutamyl-tRNA synthetase</fullName>
        <shortName evidence="7">GluRS</shortName>
    </alternativeName>
</protein>
<comment type="function">
    <text evidence="7">Catalyzes the attachment of glutamate to tRNA(Glu) in a two-step reaction: glutamate is first activated by ATP to form Glu-AMP and then transferred to the acceptor end of tRNA(Glu).</text>
</comment>
<dbReference type="InterPro" id="IPR033910">
    <property type="entry name" value="GluRS_core"/>
</dbReference>
<dbReference type="Proteomes" id="UP000003688">
    <property type="component" value="Unassembled WGS sequence"/>
</dbReference>
<dbReference type="HAMAP" id="MF_00022">
    <property type="entry name" value="Glu_tRNA_synth_type1"/>
    <property type="match status" value="1"/>
</dbReference>
<dbReference type="GO" id="GO:0006424">
    <property type="term" value="P:glutamyl-tRNA aminoacylation"/>
    <property type="evidence" value="ECO:0007669"/>
    <property type="project" value="UniProtKB-UniRule"/>
</dbReference>
<dbReference type="STRING" id="320771.Cflav_PD3299"/>
<feature type="domain" description="Glutamyl/glutaminyl-tRNA synthetase class Ib catalytic" evidence="8">
    <location>
        <begin position="117"/>
        <end position="286"/>
    </location>
</feature>
<evidence type="ECO:0000313" key="10">
    <source>
        <dbReference type="EMBL" id="EEF60240.1"/>
    </source>
</evidence>
<evidence type="ECO:0000256" key="3">
    <source>
        <dbReference type="ARBA" id="ARBA00022741"/>
    </source>
</evidence>
<evidence type="ECO:0000256" key="7">
    <source>
        <dbReference type="HAMAP-Rule" id="MF_00022"/>
    </source>
</evidence>
<dbReference type="Pfam" id="PF00749">
    <property type="entry name" value="tRNA-synt_1c"/>
    <property type="match status" value="2"/>
</dbReference>
<accession>B9XJ13</accession>
<feature type="short sequence motif" description="'HIGH' region" evidence="7">
    <location>
        <begin position="9"/>
        <end position="19"/>
    </location>
</feature>
<dbReference type="InterPro" id="IPR008925">
    <property type="entry name" value="aa_tRNA-synth_I_cd-bd_sf"/>
</dbReference>
<dbReference type="InterPro" id="IPR049940">
    <property type="entry name" value="GluQ/Sye"/>
</dbReference>
<keyword evidence="2 7" id="KW-0436">Ligase</keyword>
<dbReference type="SUPFAM" id="SSF52374">
    <property type="entry name" value="Nucleotidylyl transferase"/>
    <property type="match status" value="1"/>
</dbReference>
<dbReference type="GO" id="GO:0005524">
    <property type="term" value="F:ATP binding"/>
    <property type="evidence" value="ECO:0007669"/>
    <property type="project" value="UniProtKB-UniRule"/>
</dbReference>
<evidence type="ECO:0000313" key="11">
    <source>
        <dbReference type="Proteomes" id="UP000003688"/>
    </source>
</evidence>
<dbReference type="Gene3D" id="1.10.10.350">
    <property type="match status" value="1"/>
</dbReference>
<dbReference type="InterPro" id="IPR001412">
    <property type="entry name" value="aa-tRNA-synth_I_CS"/>
</dbReference>
<dbReference type="Pfam" id="PF19269">
    <property type="entry name" value="Anticodon_2"/>
    <property type="match status" value="1"/>
</dbReference>
<dbReference type="PRINTS" id="PR00987">
    <property type="entry name" value="TRNASYNTHGLU"/>
</dbReference>
<dbReference type="GO" id="GO:0008270">
    <property type="term" value="F:zinc ion binding"/>
    <property type="evidence" value="ECO:0007669"/>
    <property type="project" value="InterPro"/>
</dbReference>
<comment type="subcellular location">
    <subcellularLocation>
        <location evidence="7">Cytoplasm</location>
    </subcellularLocation>
</comment>
<dbReference type="SUPFAM" id="SSF48163">
    <property type="entry name" value="An anticodon-binding domain of class I aminoacyl-tRNA synthetases"/>
    <property type="match status" value="1"/>
</dbReference>
<evidence type="ECO:0000256" key="6">
    <source>
        <dbReference type="ARBA" id="ARBA00023146"/>
    </source>
</evidence>
<dbReference type="EMBL" id="ABOX02000019">
    <property type="protein sequence ID" value="EEF60240.1"/>
    <property type="molecule type" value="Genomic_DNA"/>
</dbReference>
<evidence type="ECO:0000259" key="9">
    <source>
        <dbReference type="Pfam" id="PF19269"/>
    </source>
</evidence>
<sequence length="448" mass="50418">MKVRVRFAPSPTGFLHIGGARTALFNWLYARHTGGTFILRIEDTDAARNTQEAVEVILNGLRWLGLDWDEGPISGDATGASKGDRGPYFQSQRSENYKRRVDALLSRGLAYEHEGAVKFKMQREPVVIPDLVVGNVTRELTDREKLDPDFVIVRSDGQPVFHFVNVIDDLEMGITHVIRGEDHLSNTAKHIALFKAFGVEPPKYAHIPLILNIDGTKMSKRDKGASLMTYVEEGYAPEAVINYLCLLGWSPKGNREKVPLKEVTELFDLPQILRHNARFDLNKLHWLNGEYIKDMSSDRFHELAVHALARIGIDTNRFDLEYVKAGLDTAKQKVKLFSEVPTFTDFYFKDEVELPAEMIQKDFPPTLKPSLQKLRDVYAQLPSFDPDTLNTTLKAVAVELGVSVGVLVHPLRLAATGRTIGPSLYHLLEVLGKERVLHRIDQALAKMG</sequence>
<comment type="caution">
    <text evidence="7">Lacks conserved residue(s) required for the propagation of feature annotation.</text>
</comment>
<keyword evidence="4 7" id="KW-0067">ATP-binding</keyword>
<keyword evidence="7" id="KW-0963">Cytoplasm</keyword>
<organism evidence="10 11">
    <name type="scientific">Pedosphaera parvula (strain Ellin514)</name>
    <dbReference type="NCBI Taxonomy" id="320771"/>
    <lineage>
        <taxon>Bacteria</taxon>
        <taxon>Pseudomonadati</taxon>
        <taxon>Verrucomicrobiota</taxon>
        <taxon>Pedosphaerae</taxon>
        <taxon>Pedosphaerales</taxon>
        <taxon>Pedosphaeraceae</taxon>
        <taxon>Pedosphaera</taxon>
    </lineage>
</organism>
<comment type="subunit">
    <text evidence="7">Monomer.</text>
</comment>
<keyword evidence="5 7" id="KW-0648">Protein biosynthesis</keyword>
<keyword evidence="11" id="KW-1185">Reference proteome</keyword>
<dbReference type="InterPro" id="IPR000924">
    <property type="entry name" value="Glu/Gln-tRNA-synth"/>
</dbReference>
<dbReference type="InterPro" id="IPR004527">
    <property type="entry name" value="Glu-tRNA-ligase_bac/mito"/>
</dbReference>
<dbReference type="RefSeq" id="WP_007415806.1">
    <property type="nucleotide sequence ID" value="NZ_ABOX02000019.1"/>
</dbReference>
<feature type="binding site" evidence="7">
    <location>
        <position position="220"/>
    </location>
    <ligand>
        <name>ATP</name>
        <dbReference type="ChEBI" id="CHEBI:30616"/>
    </ligand>
</feature>
<gene>
    <name evidence="7" type="primary">gltX</name>
    <name evidence="10" type="ORF">Cflav_PD3299</name>
</gene>
<comment type="catalytic activity">
    <reaction evidence="7">
        <text>tRNA(Glu) + L-glutamate + ATP = L-glutamyl-tRNA(Glu) + AMP + diphosphate</text>
        <dbReference type="Rhea" id="RHEA:23540"/>
        <dbReference type="Rhea" id="RHEA-COMP:9663"/>
        <dbReference type="Rhea" id="RHEA-COMP:9680"/>
        <dbReference type="ChEBI" id="CHEBI:29985"/>
        <dbReference type="ChEBI" id="CHEBI:30616"/>
        <dbReference type="ChEBI" id="CHEBI:33019"/>
        <dbReference type="ChEBI" id="CHEBI:78442"/>
        <dbReference type="ChEBI" id="CHEBI:78520"/>
        <dbReference type="ChEBI" id="CHEBI:456215"/>
        <dbReference type="EC" id="6.1.1.17"/>
    </reaction>
</comment>
<dbReference type="InterPro" id="IPR020751">
    <property type="entry name" value="aa-tRNA-synth_I_codon-bd_sub2"/>
</dbReference>
<keyword evidence="3 7" id="KW-0547">Nucleotide-binding</keyword>
<name>B9XJ13_PEDPL</name>